<dbReference type="GO" id="GO:0016226">
    <property type="term" value="P:iron-sulfur cluster assembly"/>
    <property type="evidence" value="ECO:0007669"/>
    <property type="project" value="TreeGrafter"/>
</dbReference>
<name>A0A4Y7KW50_PAPSO</name>
<dbReference type="Gene3D" id="3.10.20.90">
    <property type="entry name" value="Phosphatidylinositol 3-kinase Catalytic Subunit, Chain A, domain 1"/>
    <property type="match status" value="1"/>
</dbReference>
<evidence type="ECO:0000313" key="4">
    <source>
        <dbReference type="Proteomes" id="UP000316621"/>
    </source>
</evidence>
<accession>A0A4Y7KW50</accession>
<keyword evidence="2" id="KW-0175">Coiled coil</keyword>
<comment type="similarity">
    <text evidence="1">Belongs to the BolA/IbaG family.</text>
</comment>
<dbReference type="InterPro" id="IPR036065">
    <property type="entry name" value="BolA-like_sf"/>
</dbReference>
<reference evidence="3 4" key="1">
    <citation type="journal article" date="2018" name="Science">
        <title>The opium poppy genome and morphinan production.</title>
        <authorList>
            <person name="Guo L."/>
            <person name="Winzer T."/>
            <person name="Yang X."/>
            <person name="Li Y."/>
            <person name="Ning Z."/>
            <person name="He Z."/>
            <person name="Teodor R."/>
            <person name="Lu Y."/>
            <person name="Bowser T.A."/>
            <person name="Graham I.A."/>
            <person name="Ye K."/>
        </authorList>
    </citation>
    <scope>NUCLEOTIDE SEQUENCE [LARGE SCALE GENOMIC DNA]</scope>
    <source>
        <strain evidence="4">cv. HN1</strain>
        <tissue evidence="3">Leaves</tissue>
    </source>
</reference>
<dbReference type="Proteomes" id="UP000316621">
    <property type="component" value="Chromosome 9"/>
</dbReference>
<dbReference type="Pfam" id="PF01722">
    <property type="entry name" value="BolA"/>
    <property type="match status" value="1"/>
</dbReference>
<feature type="coiled-coil region" evidence="2">
    <location>
        <begin position="162"/>
        <end position="189"/>
    </location>
</feature>
<organism evidence="3 4">
    <name type="scientific">Papaver somniferum</name>
    <name type="common">Opium poppy</name>
    <dbReference type="NCBI Taxonomy" id="3469"/>
    <lineage>
        <taxon>Eukaryota</taxon>
        <taxon>Viridiplantae</taxon>
        <taxon>Streptophyta</taxon>
        <taxon>Embryophyta</taxon>
        <taxon>Tracheophyta</taxon>
        <taxon>Spermatophyta</taxon>
        <taxon>Magnoliopsida</taxon>
        <taxon>Ranunculales</taxon>
        <taxon>Papaveraceae</taxon>
        <taxon>Papaveroideae</taxon>
        <taxon>Papaver</taxon>
    </lineage>
</organism>
<keyword evidence="4" id="KW-1185">Reference proteome</keyword>
<dbReference type="SUPFAM" id="SSF82657">
    <property type="entry name" value="BolA-like"/>
    <property type="match status" value="1"/>
</dbReference>
<gene>
    <name evidence="3" type="ORF">C5167_001158</name>
</gene>
<sequence length="237" mass="26435">MSISSSVRLLPPKIPLFLQQKFPILKTLRVQSPKFPTNLSLYSSISIQKLPTKLSSSPSSNNSTSLQPIEELPQNLQDIIKLFQTVEEPKKRNNGFLNMLRLMQNKALQLYIESQKQESSSSVNSAELGTEDQIENIEIEGEELKTEEVGSKDEANGGLGLKSRGERIKEKLEKELAAVELEIEDISYQHTGHAGEFDGKSLVKRHRLIYDLLQEELDSGLHALSIVAKAPAEVNGK</sequence>
<evidence type="ECO:0000256" key="1">
    <source>
        <dbReference type="RuleBase" id="RU003860"/>
    </source>
</evidence>
<dbReference type="PANTHER" id="PTHR46230:SF3">
    <property type="entry name" value="SUFE-LIKE PROTEIN 1, CHLOROPLASTIC_MITOCHONDRIAL"/>
    <property type="match status" value="1"/>
</dbReference>
<dbReference type="EMBL" id="CM010723">
    <property type="protein sequence ID" value="RZC77007.1"/>
    <property type="molecule type" value="Genomic_DNA"/>
</dbReference>
<dbReference type="InterPro" id="IPR002634">
    <property type="entry name" value="BolA"/>
</dbReference>
<dbReference type="STRING" id="3469.A0A4Y7KW50"/>
<proteinExistence type="inferred from homology"/>
<dbReference type="PANTHER" id="PTHR46230">
    <property type="match status" value="1"/>
</dbReference>
<dbReference type="AlphaFoldDB" id="A0A4Y7KW50"/>
<evidence type="ECO:0008006" key="5">
    <source>
        <dbReference type="Google" id="ProtNLM"/>
    </source>
</evidence>
<dbReference type="Gramene" id="RZC77007">
    <property type="protein sequence ID" value="RZC77007"/>
    <property type="gene ID" value="C5167_001158"/>
</dbReference>
<protein>
    <recommendedName>
        <fullName evidence="5">BolA protein</fullName>
    </recommendedName>
</protein>
<evidence type="ECO:0000256" key="2">
    <source>
        <dbReference type="SAM" id="Coils"/>
    </source>
</evidence>
<dbReference type="GO" id="GO:0009507">
    <property type="term" value="C:chloroplast"/>
    <property type="evidence" value="ECO:0007669"/>
    <property type="project" value="TreeGrafter"/>
</dbReference>
<evidence type="ECO:0000313" key="3">
    <source>
        <dbReference type="EMBL" id="RZC77007.1"/>
    </source>
</evidence>